<dbReference type="InterPro" id="IPR001647">
    <property type="entry name" value="HTH_TetR"/>
</dbReference>
<feature type="DNA-binding region" description="H-T-H motif" evidence="2">
    <location>
        <begin position="26"/>
        <end position="45"/>
    </location>
</feature>
<dbReference type="Pfam" id="PF14278">
    <property type="entry name" value="TetR_C_8"/>
    <property type="match status" value="1"/>
</dbReference>
<evidence type="ECO:0000313" key="4">
    <source>
        <dbReference type="EMBL" id="MZL69422.1"/>
    </source>
</evidence>
<comment type="caution">
    <text evidence="5">The sequence shown here is derived from an EMBL/GenBank/DDBJ whole genome shotgun (WGS) entry which is preliminary data.</text>
</comment>
<dbReference type="EMBL" id="WWVX01000003">
    <property type="protein sequence ID" value="MZL69422.1"/>
    <property type="molecule type" value="Genomic_DNA"/>
</dbReference>
<evidence type="ECO:0000313" key="5">
    <source>
        <dbReference type="EMBL" id="SHG47100.1"/>
    </source>
</evidence>
<dbReference type="PANTHER" id="PTHR43479">
    <property type="entry name" value="ACREF/ENVCD OPERON REPRESSOR-RELATED"/>
    <property type="match status" value="1"/>
</dbReference>
<dbReference type="SUPFAM" id="SSF46689">
    <property type="entry name" value="Homeodomain-like"/>
    <property type="match status" value="1"/>
</dbReference>
<proteinExistence type="predicted"/>
<protein>
    <submittedName>
        <fullName evidence="4">TetR family transcriptional regulator</fullName>
    </submittedName>
    <submittedName>
        <fullName evidence="5">Transcriptional regulator, TetR family</fullName>
    </submittedName>
</protein>
<name>A0AAQ1MF59_9FIRM</name>
<gene>
    <name evidence="4" type="ORF">GT747_06530</name>
    <name evidence="5" type="ORF">SAMN05444424_2489</name>
</gene>
<reference evidence="6" key="2">
    <citation type="submission" date="2016-11" db="EMBL/GenBank/DDBJ databases">
        <authorList>
            <person name="Jaros S."/>
            <person name="Januszkiewicz K."/>
            <person name="Wedrychowicz H."/>
        </authorList>
    </citation>
    <scope>NUCLEOTIDE SEQUENCE [LARGE SCALE GENOMIC DNA]</scope>
    <source>
        <strain evidence="6">DSM 4029</strain>
    </source>
</reference>
<dbReference type="InterPro" id="IPR009057">
    <property type="entry name" value="Homeodomain-like_sf"/>
</dbReference>
<dbReference type="PANTHER" id="PTHR43479:SF7">
    <property type="entry name" value="TETR-FAMILY TRANSCRIPTIONAL REGULATOR"/>
    <property type="match status" value="1"/>
</dbReference>
<keyword evidence="1 2" id="KW-0238">DNA-binding</keyword>
<evidence type="ECO:0000256" key="1">
    <source>
        <dbReference type="ARBA" id="ARBA00023125"/>
    </source>
</evidence>
<dbReference type="PROSITE" id="PS50977">
    <property type="entry name" value="HTH_TETR_2"/>
    <property type="match status" value="1"/>
</dbReference>
<reference evidence="4 7" key="3">
    <citation type="journal article" date="2019" name="Nat. Med.">
        <title>A library of human gut bacterial isolates paired with longitudinal multiomics data enables mechanistic microbiome research.</title>
        <authorList>
            <person name="Poyet M."/>
            <person name="Groussin M."/>
            <person name="Gibbons S.M."/>
            <person name="Avila-Pacheco J."/>
            <person name="Jiang X."/>
            <person name="Kearney S.M."/>
            <person name="Perrotta A.R."/>
            <person name="Berdy B."/>
            <person name="Zhao S."/>
            <person name="Lieberman T.D."/>
            <person name="Swanson P.K."/>
            <person name="Smith M."/>
            <person name="Roesemann S."/>
            <person name="Alexander J.E."/>
            <person name="Rich S.A."/>
            <person name="Livny J."/>
            <person name="Vlamakis H."/>
            <person name="Clish C."/>
            <person name="Bullock K."/>
            <person name="Deik A."/>
            <person name="Scott J."/>
            <person name="Pierce K.A."/>
            <person name="Xavier R.J."/>
            <person name="Alm E.J."/>
        </authorList>
    </citation>
    <scope>NUCLEOTIDE SEQUENCE [LARGE SCALE GENOMIC DNA]</scope>
    <source>
        <strain evidence="4 7">BIOML-A2</strain>
    </source>
</reference>
<dbReference type="InterPro" id="IPR050624">
    <property type="entry name" value="HTH-type_Tx_Regulator"/>
</dbReference>
<evidence type="ECO:0000313" key="7">
    <source>
        <dbReference type="Proteomes" id="UP000474718"/>
    </source>
</evidence>
<keyword evidence="7" id="KW-1185">Reference proteome</keyword>
<dbReference type="InterPro" id="IPR039532">
    <property type="entry name" value="TetR_C_Firmicutes"/>
</dbReference>
<dbReference type="Pfam" id="PF00440">
    <property type="entry name" value="TetR_N"/>
    <property type="match status" value="1"/>
</dbReference>
<dbReference type="GO" id="GO:0003677">
    <property type="term" value="F:DNA binding"/>
    <property type="evidence" value="ECO:0007669"/>
    <property type="project" value="UniProtKB-UniRule"/>
</dbReference>
<accession>A0AAQ1MF59</accession>
<dbReference type="Gene3D" id="1.10.357.10">
    <property type="entry name" value="Tetracycline Repressor, domain 2"/>
    <property type="match status" value="1"/>
</dbReference>
<evidence type="ECO:0000313" key="6">
    <source>
        <dbReference type="Proteomes" id="UP000184089"/>
    </source>
</evidence>
<dbReference type="RefSeq" id="WP_021661121.1">
    <property type="nucleotide sequence ID" value="NZ_FQVY01000004.1"/>
</dbReference>
<dbReference type="EMBL" id="FQVY01000004">
    <property type="protein sequence ID" value="SHG47100.1"/>
    <property type="molecule type" value="Genomic_DNA"/>
</dbReference>
<evidence type="ECO:0000256" key="2">
    <source>
        <dbReference type="PROSITE-ProRule" id="PRU00335"/>
    </source>
</evidence>
<sequence>MSQTTKLALAASLKKLLLQKPLDKITVTDIAEDCGVGRQTFYYHFQDIYDLVEWIFLAEAEAAIGGQKTYDTWQQGFLQIFQMALANKPLIMNAYHSISREQVERYLYQVTYDLLIGVVEEQAVGLPVREEDKRFIADFYKYAFVGILLDWIRRGMKDEPQAIVGRLSILIHGDIARALEKYRTDRR</sequence>
<evidence type="ECO:0000259" key="3">
    <source>
        <dbReference type="PROSITE" id="PS50977"/>
    </source>
</evidence>
<dbReference type="AlphaFoldDB" id="A0AAQ1MF59"/>
<dbReference type="Proteomes" id="UP000474718">
    <property type="component" value="Unassembled WGS sequence"/>
</dbReference>
<dbReference type="Proteomes" id="UP000184089">
    <property type="component" value="Unassembled WGS sequence"/>
</dbReference>
<reference evidence="5" key="1">
    <citation type="submission" date="2016-11" db="EMBL/GenBank/DDBJ databases">
        <authorList>
            <person name="Varghese N."/>
            <person name="Submissions S."/>
        </authorList>
    </citation>
    <scope>NUCLEOTIDE SEQUENCE</scope>
    <source>
        <strain evidence="5">DSM 4029</strain>
    </source>
</reference>
<feature type="domain" description="HTH tetR-type" evidence="3">
    <location>
        <begin position="3"/>
        <end position="63"/>
    </location>
</feature>
<organism evidence="5 6">
    <name type="scientific">Bittarella massiliensis</name>
    <name type="common">ex Durand et al. 2017</name>
    <dbReference type="NCBI Taxonomy" id="1720313"/>
    <lineage>
        <taxon>Bacteria</taxon>
        <taxon>Bacillati</taxon>
        <taxon>Bacillota</taxon>
        <taxon>Clostridia</taxon>
        <taxon>Eubacteriales</taxon>
        <taxon>Oscillospiraceae</taxon>
        <taxon>Bittarella (ex Durand et al. 2017)</taxon>
    </lineage>
</organism>